<name>A0A645AYR8_9ZZZZ</name>
<dbReference type="EMBL" id="VSSQ01016702">
    <property type="protein sequence ID" value="MPM58320.1"/>
    <property type="molecule type" value="Genomic_DNA"/>
</dbReference>
<feature type="transmembrane region" description="Helical" evidence="7">
    <location>
        <begin position="111"/>
        <end position="137"/>
    </location>
</feature>
<proteinExistence type="inferred from homology"/>
<comment type="similarity">
    <text evidence="2">Belongs to the GSP F family.</text>
</comment>
<keyword evidence="6 7" id="KW-0472">Membrane</keyword>
<dbReference type="InterPro" id="IPR003004">
    <property type="entry name" value="GspF/PilC"/>
</dbReference>
<keyword evidence="5 7" id="KW-1133">Transmembrane helix</keyword>
<dbReference type="AlphaFoldDB" id="A0A645AYR8"/>
<protein>
    <submittedName>
        <fullName evidence="9">Type II secretion system protein F</fullName>
    </submittedName>
</protein>
<sequence>MQGASQFANTMSTLLAAGLPMVRAVAVSARVLSNYALGLSAGAAVSGLEEGKTLGECLGNIPQLPHLLVEMAAVGEETGSLESTLDVVGAFYDNEVELATARLLSLLEPTITVVLAGMALLILLSVYLPMFSMYGAIGA</sequence>
<dbReference type="InterPro" id="IPR042094">
    <property type="entry name" value="T2SS_GspF_sf"/>
</dbReference>
<evidence type="ECO:0000256" key="4">
    <source>
        <dbReference type="ARBA" id="ARBA00022692"/>
    </source>
</evidence>
<accession>A0A645AYR8</accession>
<dbReference type="PANTHER" id="PTHR30012:SF0">
    <property type="entry name" value="TYPE II SECRETION SYSTEM PROTEIN F-RELATED"/>
    <property type="match status" value="1"/>
</dbReference>
<reference evidence="9" key="1">
    <citation type="submission" date="2019-08" db="EMBL/GenBank/DDBJ databases">
        <authorList>
            <person name="Kucharzyk K."/>
            <person name="Murdoch R.W."/>
            <person name="Higgins S."/>
            <person name="Loffler F."/>
        </authorList>
    </citation>
    <scope>NUCLEOTIDE SEQUENCE</scope>
</reference>
<evidence type="ECO:0000313" key="9">
    <source>
        <dbReference type="EMBL" id="MPM58320.1"/>
    </source>
</evidence>
<keyword evidence="3" id="KW-1003">Cell membrane</keyword>
<dbReference type="InterPro" id="IPR018076">
    <property type="entry name" value="T2SS_GspF_dom"/>
</dbReference>
<evidence type="ECO:0000256" key="5">
    <source>
        <dbReference type="ARBA" id="ARBA00022989"/>
    </source>
</evidence>
<feature type="domain" description="Type II secretion system protein GspF" evidence="8">
    <location>
        <begin position="7"/>
        <end position="129"/>
    </location>
</feature>
<organism evidence="9">
    <name type="scientific">bioreactor metagenome</name>
    <dbReference type="NCBI Taxonomy" id="1076179"/>
    <lineage>
        <taxon>unclassified sequences</taxon>
        <taxon>metagenomes</taxon>
        <taxon>ecological metagenomes</taxon>
    </lineage>
</organism>
<evidence type="ECO:0000259" key="8">
    <source>
        <dbReference type="Pfam" id="PF00482"/>
    </source>
</evidence>
<comment type="caution">
    <text evidence="9">The sequence shown here is derived from an EMBL/GenBank/DDBJ whole genome shotgun (WGS) entry which is preliminary data.</text>
</comment>
<evidence type="ECO:0000256" key="3">
    <source>
        <dbReference type="ARBA" id="ARBA00022475"/>
    </source>
</evidence>
<gene>
    <name evidence="9" type="primary">epsF_24</name>
    <name evidence="9" type="ORF">SDC9_105151</name>
</gene>
<dbReference type="GO" id="GO:0005886">
    <property type="term" value="C:plasma membrane"/>
    <property type="evidence" value="ECO:0007669"/>
    <property type="project" value="UniProtKB-SubCell"/>
</dbReference>
<evidence type="ECO:0000256" key="1">
    <source>
        <dbReference type="ARBA" id="ARBA00004651"/>
    </source>
</evidence>
<dbReference type="PANTHER" id="PTHR30012">
    <property type="entry name" value="GENERAL SECRETION PATHWAY PROTEIN"/>
    <property type="match status" value="1"/>
</dbReference>
<evidence type="ECO:0000256" key="2">
    <source>
        <dbReference type="ARBA" id="ARBA00005745"/>
    </source>
</evidence>
<evidence type="ECO:0000256" key="6">
    <source>
        <dbReference type="ARBA" id="ARBA00023136"/>
    </source>
</evidence>
<dbReference type="Gene3D" id="1.20.81.30">
    <property type="entry name" value="Type II secretion system (T2SS), domain F"/>
    <property type="match status" value="1"/>
</dbReference>
<evidence type="ECO:0000256" key="7">
    <source>
        <dbReference type="SAM" id="Phobius"/>
    </source>
</evidence>
<dbReference type="Pfam" id="PF00482">
    <property type="entry name" value="T2SSF"/>
    <property type="match status" value="1"/>
</dbReference>
<keyword evidence="4 7" id="KW-0812">Transmembrane</keyword>
<comment type="subcellular location">
    <subcellularLocation>
        <location evidence="1">Cell membrane</location>
        <topology evidence="1">Multi-pass membrane protein</topology>
    </subcellularLocation>
</comment>